<accession>L1QEB8</accession>
<keyword evidence="1" id="KW-1133">Transmembrane helix</keyword>
<reference evidence="2 3" key="1">
    <citation type="submission" date="2012-05" db="EMBL/GenBank/DDBJ databases">
        <authorList>
            <person name="Weinstock G."/>
            <person name="Sodergren E."/>
            <person name="Lobos E.A."/>
            <person name="Fulton L."/>
            <person name="Fulton R."/>
            <person name="Courtney L."/>
            <person name="Fronick C."/>
            <person name="O'Laughlin M."/>
            <person name="Godfrey J."/>
            <person name="Wilson R.M."/>
            <person name="Miner T."/>
            <person name="Farmer C."/>
            <person name="Delehaunty K."/>
            <person name="Cordes M."/>
            <person name="Minx P."/>
            <person name="Tomlinson C."/>
            <person name="Chen J."/>
            <person name="Wollam A."/>
            <person name="Pepin K.H."/>
            <person name="Bhonagiri V."/>
            <person name="Zhang X."/>
            <person name="Suruliraj S."/>
            <person name="Warren W."/>
            <person name="Mitreva M."/>
            <person name="Mardis E.R."/>
            <person name="Wilson R.K."/>
        </authorList>
    </citation>
    <scope>NUCLEOTIDE SEQUENCE [LARGE SCALE GENOMIC DNA]</scope>
    <source>
        <strain evidence="2 3">DSM 1785</strain>
    </source>
</reference>
<comment type="caution">
    <text evidence="2">The sequence shown here is derived from an EMBL/GenBank/DDBJ whole genome shotgun (WGS) entry which is preliminary data.</text>
</comment>
<name>L1QEB8_9CLOT</name>
<evidence type="ECO:0000256" key="1">
    <source>
        <dbReference type="SAM" id="Phobius"/>
    </source>
</evidence>
<dbReference type="eggNOG" id="ENOG50325JZ">
    <property type="taxonomic scope" value="Bacteria"/>
</dbReference>
<organism evidence="2 3">
    <name type="scientific">Clostridium celatum DSM 1785</name>
    <dbReference type="NCBI Taxonomy" id="545697"/>
    <lineage>
        <taxon>Bacteria</taxon>
        <taxon>Bacillati</taxon>
        <taxon>Bacillota</taxon>
        <taxon>Clostridia</taxon>
        <taxon>Eubacteriales</taxon>
        <taxon>Clostridiaceae</taxon>
        <taxon>Clostridium</taxon>
    </lineage>
</organism>
<dbReference type="PATRIC" id="fig|545697.3.peg.2056"/>
<sequence length="80" mass="9051">MYGVEIMSKKTDWGKVFRETVNDIICAIKSPSAKPKQPTCPNPRARICILVLMGITLLFSGIGIYSWIVLIMLFIILFFV</sequence>
<dbReference type="STRING" id="545697.HMPREF0216_02092"/>
<feature type="transmembrane region" description="Helical" evidence="1">
    <location>
        <begin position="47"/>
        <end position="79"/>
    </location>
</feature>
<dbReference type="HOGENOM" id="CLU_2583483_0_0_9"/>
<evidence type="ECO:0000313" key="3">
    <source>
        <dbReference type="Proteomes" id="UP000010420"/>
    </source>
</evidence>
<proteinExistence type="predicted"/>
<dbReference type="Proteomes" id="UP000010420">
    <property type="component" value="Unassembled WGS sequence"/>
</dbReference>
<protein>
    <submittedName>
        <fullName evidence="2">Uncharacterized protein</fullName>
    </submittedName>
</protein>
<evidence type="ECO:0000313" key="2">
    <source>
        <dbReference type="EMBL" id="EKY26308.1"/>
    </source>
</evidence>
<keyword evidence="1" id="KW-0812">Transmembrane</keyword>
<keyword evidence="1" id="KW-0472">Membrane</keyword>
<dbReference type="EMBL" id="AMEZ01000058">
    <property type="protein sequence ID" value="EKY26308.1"/>
    <property type="molecule type" value="Genomic_DNA"/>
</dbReference>
<dbReference type="AlphaFoldDB" id="L1QEB8"/>
<gene>
    <name evidence="2" type="ORF">HMPREF0216_02092</name>
</gene>
<keyword evidence="3" id="KW-1185">Reference proteome</keyword>